<reference evidence="2 3" key="1">
    <citation type="submission" date="2019-04" db="EMBL/GenBank/DDBJ databases">
        <title>Streptomyces oryziradicis sp. nov., a novel actinomycete isolated from rhizosphere soil of rice (Oryza sativa L.).</title>
        <authorList>
            <person name="Li C."/>
        </authorList>
    </citation>
    <scope>NUCLEOTIDE SEQUENCE [LARGE SCALE GENOMIC DNA]</scope>
    <source>
        <strain evidence="2 3">NEAU-C40</strain>
    </source>
</reference>
<evidence type="ECO:0008006" key="4">
    <source>
        <dbReference type="Google" id="ProtNLM"/>
    </source>
</evidence>
<name>A0A4U0SKU2_9ACTN</name>
<keyword evidence="3" id="KW-1185">Reference proteome</keyword>
<evidence type="ECO:0000313" key="3">
    <source>
        <dbReference type="Proteomes" id="UP000305778"/>
    </source>
</evidence>
<proteinExistence type="predicted"/>
<accession>A0A4U0SKU2</accession>
<dbReference type="NCBIfam" id="NF041709">
    <property type="entry name" value="RiPP_phane_YxD"/>
    <property type="match status" value="1"/>
</dbReference>
<sequence length="70" mass="7598">MGRERAASEECRVSNSATGEPLPDYTGADLEKIRECVDHPVLSEIFAGLVVRARSPETAVAYYDDGPTID</sequence>
<evidence type="ECO:0000256" key="1">
    <source>
        <dbReference type="SAM" id="MobiDB-lite"/>
    </source>
</evidence>
<feature type="compositionally biased region" description="Basic and acidic residues" evidence="1">
    <location>
        <begin position="1"/>
        <end position="12"/>
    </location>
</feature>
<feature type="region of interest" description="Disordered" evidence="1">
    <location>
        <begin position="1"/>
        <end position="24"/>
    </location>
</feature>
<gene>
    <name evidence="2" type="ORF">FCI23_16005</name>
</gene>
<protein>
    <recommendedName>
        <fullName evidence="4">FXSXX-COOH protein</fullName>
    </recommendedName>
</protein>
<dbReference type="OrthoDB" id="4281484at2"/>
<evidence type="ECO:0000313" key="2">
    <source>
        <dbReference type="EMBL" id="TKA10500.1"/>
    </source>
</evidence>
<comment type="caution">
    <text evidence="2">The sequence shown here is derived from an EMBL/GenBank/DDBJ whole genome shotgun (WGS) entry which is preliminary data.</text>
</comment>
<dbReference type="AlphaFoldDB" id="A0A4U0SKU2"/>
<organism evidence="2 3">
    <name type="scientific">Actinacidiphila oryziradicis</name>
    <dbReference type="NCBI Taxonomy" id="2571141"/>
    <lineage>
        <taxon>Bacteria</taxon>
        <taxon>Bacillati</taxon>
        <taxon>Actinomycetota</taxon>
        <taxon>Actinomycetes</taxon>
        <taxon>Kitasatosporales</taxon>
        <taxon>Streptomycetaceae</taxon>
        <taxon>Actinacidiphila</taxon>
    </lineage>
</organism>
<dbReference type="Proteomes" id="UP000305778">
    <property type="component" value="Unassembled WGS sequence"/>
</dbReference>
<dbReference type="EMBL" id="SUMC01000013">
    <property type="protein sequence ID" value="TKA10500.1"/>
    <property type="molecule type" value="Genomic_DNA"/>
</dbReference>